<feature type="non-terminal residue" evidence="1">
    <location>
        <position position="1"/>
    </location>
</feature>
<accession>A0A0P9CNV6</accession>
<dbReference type="EMBL" id="LJCQ01000024">
    <property type="protein sequence ID" value="KPV47626.1"/>
    <property type="molecule type" value="Genomic_DNA"/>
</dbReference>
<feature type="non-terminal residue" evidence="1">
    <location>
        <position position="223"/>
    </location>
</feature>
<comment type="caution">
    <text evidence="1">The sequence shown here is derived from an EMBL/GenBank/DDBJ whole genome shotgun (WGS) entry which is preliminary data.</text>
</comment>
<name>A0A0P9CNV6_9ARCH</name>
<sequence>FAFLEIALEEVAKVWGIILNFENNLFDQNTEYINVFMKNAHINRNKYTKKMDELKNVIINCCDKKDISSLLMPFNKETFSNHKEKIKFLFRFIKYIRNIELPLIRSSSDRVKLTREILGEYISKSKLSNMKEIDKIIDNILDVNDSQLTYIIDLKESGLYLDVQKGVYISPSAKNFEIETLEDLLILLLGMAKNELVLIIKVINNESIKNPNKIKKANNGTYT</sequence>
<reference evidence="1 2" key="1">
    <citation type="submission" date="2015-09" db="EMBL/GenBank/DDBJ databases">
        <title>Draft genome sequence of Acidiplasma aeolicum DSM 18409.</title>
        <authorList>
            <person name="Hemp J."/>
        </authorList>
    </citation>
    <scope>NUCLEOTIDE SEQUENCE [LARGE SCALE GENOMIC DNA]</scope>
    <source>
        <strain evidence="1 2">V</strain>
    </source>
</reference>
<evidence type="ECO:0000313" key="1">
    <source>
        <dbReference type="EMBL" id="KPV47626.1"/>
    </source>
</evidence>
<organism evidence="1 2">
    <name type="scientific">Acidiplasma aeolicum</name>
    <dbReference type="NCBI Taxonomy" id="507754"/>
    <lineage>
        <taxon>Archaea</taxon>
        <taxon>Methanobacteriati</taxon>
        <taxon>Thermoplasmatota</taxon>
        <taxon>Thermoplasmata</taxon>
        <taxon>Thermoplasmatales</taxon>
        <taxon>Ferroplasmaceae</taxon>
        <taxon>Acidiplasma</taxon>
    </lineage>
</organism>
<gene>
    <name evidence="1" type="ORF">SE19_00270</name>
</gene>
<evidence type="ECO:0000313" key="2">
    <source>
        <dbReference type="Proteomes" id="UP000050515"/>
    </source>
</evidence>
<proteinExistence type="predicted"/>
<dbReference type="AlphaFoldDB" id="A0A0P9CNV6"/>
<dbReference type="RefSeq" id="WP_169749783.1">
    <property type="nucleotide sequence ID" value="NZ_LJCQ01000024.1"/>
</dbReference>
<protein>
    <submittedName>
        <fullName evidence="1">Uncharacterized protein</fullName>
    </submittedName>
</protein>
<dbReference type="Proteomes" id="UP000050515">
    <property type="component" value="Unassembled WGS sequence"/>
</dbReference>